<protein>
    <submittedName>
        <fullName evidence="3">M56 family metallopeptidase</fullName>
    </submittedName>
</protein>
<keyword evidence="1" id="KW-1133">Transmembrane helix</keyword>
<dbReference type="Proteomes" id="UP000647416">
    <property type="component" value="Unassembled WGS sequence"/>
</dbReference>
<name>A0A926FEK1_9FIRM</name>
<evidence type="ECO:0000313" key="4">
    <source>
        <dbReference type="Proteomes" id="UP000647416"/>
    </source>
</evidence>
<keyword evidence="1" id="KW-0812">Transmembrane</keyword>
<keyword evidence="4" id="KW-1185">Reference proteome</keyword>
<comment type="caution">
    <text evidence="3">The sequence shown here is derived from an EMBL/GenBank/DDBJ whole genome shotgun (WGS) entry which is preliminary data.</text>
</comment>
<dbReference type="PANTHER" id="PTHR34978">
    <property type="entry name" value="POSSIBLE SENSOR-TRANSDUCER PROTEIN BLAR"/>
    <property type="match status" value="1"/>
</dbReference>
<feature type="domain" description="Peptidase M56" evidence="2">
    <location>
        <begin position="8"/>
        <end position="275"/>
    </location>
</feature>
<keyword evidence="1" id="KW-0472">Membrane</keyword>
<evidence type="ECO:0000313" key="3">
    <source>
        <dbReference type="EMBL" id="MBC8597277.1"/>
    </source>
</evidence>
<feature type="transmembrane region" description="Helical" evidence="1">
    <location>
        <begin position="40"/>
        <end position="57"/>
    </location>
</feature>
<dbReference type="CDD" id="cd07341">
    <property type="entry name" value="M56_BlaR1_MecR1_like"/>
    <property type="match status" value="1"/>
</dbReference>
<feature type="transmembrane region" description="Helical" evidence="1">
    <location>
        <begin position="114"/>
        <end position="135"/>
    </location>
</feature>
<dbReference type="InterPro" id="IPR008756">
    <property type="entry name" value="Peptidase_M56"/>
</dbReference>
<evidence type="ECO:0000259" key="2">
    <source>
        <dbReference type="Pfam" id="PF05569"/>
    </source>
</evidence>
<dbReference type="InterPro" id="IPR052173">
    <property type="entry name" value="Beta-lactam_resp_regulator"/>
</dbReference>
<gene>
    <name evidence="3" type="ORF">H8706_10435</name>
</gene>
<dbReference type="Pfam" id="PF05569">
    <property type="entry name" value="Peptidase_M56"/>
    <property type="match status" value="1"/>
</dbReference>
<reference evidence="3" key="1">
    <citation type="submission" date="2020-08" db="EMBL/GenBank/DDBJ databases">
        <title>Genome public.</title>
        <authorList>
            <person name="Liu C."/>
            <person name="Sun Q."/>
        </authorList>
    </citation>
    <scope>NUCLEOTIDE SEQUENCE</scope>
    <source>
        <strain evidence="3">NSJ-50</strain>
    </source>
</reference>
<organism evidence="3 4">
    <name type="scientific">Qingrenia yutianensis</name>
    <dbReference type="NCBI Taxonomy" id="2763676"/>
    <lineage>
        <taxon>Bacteria</taxon>
        <taxon>Bacillati</taxon>
        <taxon>Bacillota</taxon>
        <taxon>Clostridia</taxon>
        <taxon>Eubacteriales</taxon>
        <taxon>Oscillospiraceae</taxon>
        <taxon>Qingrenia</taxon>
    </lineage>
</organism>
<dbReference type="EMBL" id="JACRTE010000019">
    <property type="protein sequence ID" value="MBC8597277.1"/>
    <property type="molecule type" value="Genomic_DNA"/>
</dbReference>
<dbReference type="PANTHER" id="PTHR34978:SF3">
    <property type="entry name" value="SLR0241 PROTEIN"/>
    <property type="match status" value="1"/>
</dbReference>
<sequence length="278" mass="32091">MYDIFKTVLILSLFGFGITALLLLLKPITAKRLPARWQYCVWVALLISMVLPAYKLIPKKEAQKLSIVPQNQTVQTETQPQEEINPDTVVTYDTPIEYREVNLSSKIQIRLFDLIAYIWGTGVLIFSLVVIISYFRFLCHKNKNAVKISDNKIFSEVKKELKIKRRIRLKASSDIGSPMLVGILFPTVYIPCREIPDNNMRMVLLHELTHYKRKDLLVKWFAILVNAVHWFNPLCYLACAALSEACEVSCDMAVTKNMSEDEQKLYMQTILNLVEERS</sequence>
<dbReference type="RefSeq" id="WP_262432589.1">
    <property type="nucleotide sequence ID" value="NZ_JACRTE010000019.1"/>
</dbReference>
<proteinExistence type="predicted"/>
<accession>A0A926FEK1</accession>
<evidence type="ECO:0000256" key="1">
    <source>
        <dbReference type="SAM" id="Phobius"/>
    </source>
</evidence>
<dbReference type="AlphaFoldDB" id="A0A926FEK1"/>